<dbReference type="Proteomes" id="UP001405405">
    <property type="component" value="Unassembled WGS sequence"/>
</dbReference>
<dbReference type="RefSeq" id="WP_346787387.1">
    <property type="nucleotide sequence ID" value="NZ_JAYFSJ010000001.1"/>
</dbReference>
<sequence length="217" mass="24242">MLQSGNDFDKQLFELLASRGLAAAWLVDSPQAALEIECRQLIADPTFQSDLADYLSANPVISESIETVLAQLAFSAGVHWRQAEKVLQPLACRGWYLARWLPTFLLVDGPLGRLLRQSPSPLAKKLKSHHANFPLLASARDAFNNDLFRKVRNGFAHWSFTWNGVSNPVQIDVFHFESGRKEATLSLLEAEALHYLVVSVIRTIDEELLRKASTSGE</sequence>
<gene>
    <name evidence="1" type="ORF">VA599_01095</name>
</gene>
<dbReference type="EMBL" id="JAYFSJ010000001">
    <property type="protein sequence ID" value="MEN7429320.1"/>
    <property type="molecule type" value="Genomic_DNA"/>
</dbReference>
<name>A0ABV0CDQ3_9NEIS</name>
<organism evidence="1 2">
    <name type="scientific">Chromobacterium indicum</name>
    <dbReference type="NCBI Taxonomy" id="3110228"/>
    <lineage>
        <taxon>Bacteria</taxon>
        <taxon>Pseudomonadati</taxon>
        <taxon>Pseudomonadota</taxon>
        <taxon>Betaproteobacteria</taxon>
        <taxon>Neisseriales</taxon>
        <taxon>Chromobacteriaceae</taxon>
        <taxon>Chromobacterium</taxon>
    </lineage>
</organism>
<evidence type="ECO:0000313" key="2">
    <source>
        <dbReference type="Proteomes" id="UP001405405"/>
    </source>
</evidence>
<keyword evidence="2" id="KW-1185">Reference proteome</keyword>
<evidence type="ECO:0000313" key="1">
    <source>
        <dbReference type="EMBL" id="MEN7429320.1"/>
    </source>
</evidence>
<accession>A0ABV0CDQ3</accession>
<evidence type="ECO:0008006" key="3">
    <source>
        <dbReference type="Google" id="ProtNLM"/>
    </source>
</evidence>
<protein>
    <recommendedName>
        <fullName evidence="3">pEK499-p136 HEPN domain-containing protein</fullName>
    </recommendedName>
</protein>
<proteinExistence type="predicted"/>
<reference evidence="1 2" key="1">
    <citation type="submission" date="2023-12" db="EMBL/GenBank/DDBJ databases">
        <title>Chromobacterium sp. strain TRC.1.1.SA producing antimicrobial pigment.</title>
        <authorList>
            <person name="Verma N."/>
            <person name="Choksket S."/>
            <person name="Pinnaka A.K."/>
            <person name="Korpole S."/>
        </authorList>
    </citation>
    <scope>NUCLEOTIDE SEQUENCE [LARGE SCALE GENOMIC DNA]</scope>
    <source>
        <strain evidence="1 2">TRC1.1.SA</strain>
    </source>
</reference>
<comment type="caution">
    <text evidence="1">The sequence shown here is derived from an EMBL/GenBank/DDBJ whole genome shotgun (WGS) entry which is preliminary data.</text>
</comment>